<gene>
    <name evidence="1" type="ORF">SDC9_209653</name>
</gene>
<name>A0A645JEW8_9ZZZZ</name>
<reference evidence="1" key="1">
    <citation type="submission" date="2019-08" db="EMBL/GenBank/DDBJ databases">
        <authorList>
            <person name="Kucharzyk K."/>
            <person name="Murdoch R.W."/>
            <person name="Higgins S."/>
            <person name="Loffler F."/>
        </authorList>
    </citation>
    <scope>NUCLEOTIDE SEQUENCE</scope>
</reference>
<proteinExistence type="predicted"/>
<dbReference type="EMBL" id="VSSQ01139194">
    <property type="protein sequence ID" value="MPN61907.1"/>
    <property type="molecule type" value="Genomic_DNA"/>
</dbReference>
<protein>
    <submittedName>
        <fullName evidence="1">Uncharacterized protein</fullName>
    </submittedName>
</protein>
<evidence type="ECO:0000313" key="1">
    <source>
        <dbReference type="EMBL" id="MPN61907.1"/>
    </source>
</evidence>
<dbReference type="AlphaFoldDB" id="A0A645JEW8"/>
<comment type="caution">
    <text evidence="1">The sequence shown here is derived from an EMBL/GenBank/DDBJ whole genome shotgun (WGS) entry which is preliminary data.</text>
</comment>
<organism evidence="1">
    <name type="scientific">bioreactor metagenome</name>
    <dbReference type="NCBI Taxonomy" id="1076179"/>
    <lineage>
        <taxon>unclassified sequences</taxon>
        <taxon>metagenomes</taxon>
        <taxon>ecological metagenomes</taxon>
    </lineage>
</organism>
<sequence>MGQNQRIYNRQTRGQTDHPARAIADHHSVVAPVSPEHVCQNKSGGLDACNVAAINQVCTILVPLIKVRSLPTIPSLHCE</sequence>
<accession>A0A645JEW8</accession>